<reference evidence="11 12" key="1">
    <citation type="submission" date="2020-08" db="EMBL/GenBank/DDBJ databases">
        <authorList>
            <person name="Hejnol A."/>
        </authorList>
    </citation>
    <scope>NUCLEOTIDE SEQUENCE [LARGE SCALE GENOMIC DNA]</scope>
</reference>
<keyword evidence="5" id="KW-0966">Cell projection</keyword>
<feature type="compositionally biased region" description="Basic and acidic residues" evidence="10">
    <location>
        <begin position="215"/>
        <end position="230"/>
    </location>
</feature>
<organism evidence="11 12">
    <name type="scientific">Dimorphilus gyrociliatus</name>
    <dbReference type="NCBI Taxonomy" id="2664684"/>
    <lineage>
        <taxon>Eukaryota</taxon>
        <taxon>Metazoa</taxon>
        <taxon>Spiralia</taxon>
        <taxon>Lophotrochozoa</taxon>
        <taxon>Annelida</taxon>
        <taxon>Polychaeta</taxon>
        <taxon>Polychaeta incertae sedis</taxon>
        <taxon>Dinophilidae</taxon>
        <taxon>Dimorphilus</taxon>
    </lineage>
</organism>
<dbReference type="Proteomes" id="UP000549394">
    <property type="component" value="Unassembled WGS sequence"/>
</dbReference>
<evidence type="ECO:0000313" key="12">
    <source>
        <dbReference type="Proteomes" id="UP000549394"/>
    </source>
</evidence>
<evidence type="ECO:0000256" key="5">
    <source>
        <dbReference type="ARBA" id="ARBA00023273"/>
    </source>
</evidence>
<keyword evidence="12" id="KW-1185">Reference proteome</keyword>
<comment type="caution">
    <text evidence="11">The sequence shown here is derived from an EMBL/GenBank/DDBJ whole genome shotgun (WGS) entry which is preliminary data.</text>
</comment>
<evidence type="ECO:0000256" key="10">
    <source>
        <dbReference type="SAM" id="MobiDB-lite"/>
    </source>
</evidence>
<dbReference type="PANTHER" id="PTHR22691">
    <property type="entry name" value="YEAST SPT2-RELATED"/>
    <property type="match status" value="1"/>
</dbReference>
<dbReference type="AlphaFoldDB" id="A0A7I8W2V8"/>
<feature type="compositionally biased region" description="Low complexity" evidence="10">
    <location>
        <begin position="349"/>
        <end position="359"/>
    </location>
</feature>
<gene>
    <name evidence="11" type="ORF">DGYR_LOCUS10650</name>
</gene>
<evidence type="ECO:0000256" key="4">
    <source>
        <dbReference type="ARBA" id="ARBA00023212"/>
    </source>
</evidence>
<proteinExistence type="inferred from homology"/>
<dbReference type="EMBL" id="CAJFCJ010000019">
    <property type="protein sequence ID" value="CAD5122909.1"/>
    <property type="molecule type" value="Genomic_DNA"/>
</dbReference>
<evidence type="ECO:0000256" key="2">
    <source>
        <dbReference type="ARBA" id="ARBA00022490"/>
    </source>
</evidence>
<sequence length="483" mass="55380">MPPSTAECSLDIRGTEYSVGSSIDDDCLHLVVEDVVTNDVWKASFNTNIIEEITRRTGNFKQFSVFCSMLTSAIEGSSDSVDIDIMTYEDLEHLRKRSKGKNGPGPKQSQNKRYLILIYTAEFDRIHYPLQLQHEGKSENKNVHKTISKLREDIITLQKRCKILQTRNSQLEDEISQQVESNPSQQTALMKTALRNLEEQSSQAKAKYQRAAQRRKTEIGRLRTENEELKASERNLKAKVKSLTNELAIYKRRIGGPGSGRSSYRSNNLSGTSSLLSDHSRNRSRSLSNSRNHSLTSDASKNSRVRNVRSRTPSPGLPKPRFDPTAYIKEKERKKRELDIRRKRRNHISSRSPSISPRSVTSNDSRHSRSRYGNLSDSSRNSKLSRTRYSSFDSLDSDTDLDKRRTIRKTSLDRRSNSSKNIKAKPNLDSSQDSIDIPRSRFDRFRQKGAADNFFDERSAEISEIDARLNRLQEFMKDHLELT</sequence>
<evidence type="ECO:0000256" key="1">
    <source>
        <dbReference type="ARBA" id="ARBA00004120"/>
    </source>
</evidence>
<evidence type="ECO:0000256" key="7">
    <source>
        <dbReference type="ARBA" id="ARBA00040683"/>
    </source>
</evidence>
<feature type="compositionally biased region" description="Low complexity" evidence="10">
    <location>
        <begin position="285"/>
        <end position="295"/>
    </location>
</feature>
<dbReference type="InterPro" id="IPR049733">
    <property type="entry name" value="CCDC61_N"/>
</dbReference>
<comment type="subcellular location">
    <subcellularLocation>
        <location evidence="1">Cytoplasm</location>
        <location evidence="1">Cytoskeleton</location>
        <location evidence="1">Cilium basal body</location>
    </subcellularLocation>
</comment>
<dbReference type="GO" id="GO:0036064">
    <property type="term" value="C:ciliary basal body"/>
    <property type="evidence" value="ECO:0007669"/>
    <property type="project" value="TreeGrafter"/>
</dbReference>
<feature type="compositionally biased region" description="Low complexity" evidence="10">
    <location>
        <begin position="260"/>
        <end position="277"/>
    </location>
</feature>
<feature type="region of interest" description="Disordered" evidence="10">
    <location>
        <begin position="253"/>
        <end position="435"/>
    </location>
</feature>
<evidence type="ECO:0000256" key="8">
    <source>
        <dbReference type="ARBA" id="ARBA00041518"/>
    </source>
</evidence>
<evidence type="ECO:0000256" key="3">
    <source>
        <dbReference type="ARBA" id="ARBA00023054"/>
    </source>
</evidence>
<feature type="compositionally biased region" description="Basic and acidic residues" evidence="10">
    <location>
        <begin position="400"/>
        <end position="416"/>
    </location>
</feature>
<evidence type="ECO:0000256" key="6">
    <source>
        <dbReference type="ARBA" id="ARBA00038217"/>
    </source>
</evidence>
<comment type="similarity">
    <text evidence="6">Belongs to the CCDC61 family.</text>
</comment>
<feature type="region of interest" description="Disordered" evidence="10">
    <location>
        <begin position="198"/>
        <end position="230"/>
    </location>
</feature>
<evidence type="ECO:0000313" key="11">
    <source>
        <dbReference type="EMBL" id="CAD5122909.1"/>
    </source>
</evidence>
<accession>A0A7I8W2V8</accession>
<dbReference type="PANTHER" id="PTHR22691:SF1">
    <property type="entry name" value="CENTROSOMAL PROTEIN CCDC61"/>
    <property type="match status" value="1"/>
</dbReference>
<dbReference type="CDD" id="cd22284">
    <property type="entry name" value="HD_CCDC61_N"/>
    <property type="match status" value="1"/>
</dbReference>
<feature type="compositionally biased region" description="Polar residues" evidence="10">
    <location>
        <begin position="371"/>
        <end position="389"/>
    </location>
</feature>
<dbReference type="OrthoDB" id="568137at2759"/>
<keyword evidence="2" id="KW-0963">Cytoplasm</keyword>
<name>A0A7I8W2V8_9ANNE</name>
<keyword evidence="4" id="KW-0206">Cytoskeleton</keyword>
<keyword evidence="3" id="KW-0175">Coiled coil</keyword>
<evidence type="ECO:0000256" key="9">
    <source>
        <dbReference type="ARBA" id="ARBA00042326"/>
    </source>
</evidence>
<feature type="compositionally biased region" description="Basic and acidic residues" evidence="10">
    <location>
        <begin position="328"/>
        <end position="340"/>
    </location>
</feature>
<protein>
    <recommendedName>
        <fullName evidence="7">Centrosomal protein CCDC61</fullName>
    </recommendedName>
    <alternativeName>
        <fullName evidence="8">Coiled-coil domain-containing protein 61</fullName>
    </alternativeName>
    <alternativeName>
        <fullName evidence="9">VFL3 homolog</fullName>
    </alternativeName>
</protein>